<protein>
    <recommendedName>
        <fullName evidence="4">BED-type domain-containing protein</fullName>
    </recommendedName>
</protein>
<dbReference type="Proteomes" id="UP000186922">
    <property type="component" value="Unassembled WGS sequence"/>
</dbReference>
<evidence type="ECO:0000313" key="3">
    <source>
        <dbReference type="Proteomes" id="UP000186922"/>
    </source>
</evidence>
<keyword evidence="3" id="KW-1185">Reference proteome</keyword>
<dbReference type="EMBL" id="BDGG01000007">
    <property type="protein sequence ID" value="GAV01251.1"/>
    <property type="molecule type" value="Genomic_DNA"/>
</dbReference>
<evidence type="ECO:0000313" key="2">
    <source>
        <dbReference type="EMBL" id="GAV01251.1"/>
    </source>
</evidence>
<name>A0A1D1VK07_RAMVA</name>
<accession>A0A1D1VK07</accession>
<feature type="region of interest" description="Disordered" evidence="1">
    <location>
        <begin position="1"/>
        <end position="46"/>
    </location>
</feature>
<evidence type="ECO:0008006" key="4">
    <source>
        <dbReference type="Google" id="ProtNLM"/>
    </source>
</evidence>
<organism evidence="2 3">
    <name type="scientific">Ramazzottius varieornatus</name>
    <name type="common">Water bear</name>
    <name type="synonym">Tardigrade</name>
    <dbReference type="NCBI Taxonomy" id="947166"/>
    <lineage>
        <taxon>Eukaryota</taxon>
        <taxon>Metazoa</taxon>
        <taxon>Ecdysozoa</taxon>
        <taxon>Tardigrada</taxon>
        <taxon>Eutardigrada</taxon>
        <taxon>Parachela</taxon>
        <taxon>Hypsibioidea</taxon>
        <taxon>Ramazzottiidae</taxon>
        <taxon>Ramazzottius</taxon>
    </lineage>
</organism>
<reference evidence="2 3" key="1">
    <citation type="journal article" date="2016" name="Nat. Commun.">
        <title>Extremotolerant tardigrade genome and improved radiotolerance of human cultured cells by tardigrade-unique protein.</title>
        <authorList>
            <person name="Hashimoto T."/>
            <person name="Horikawa D.D."/>
            <person name="Saito Y."/>
            <person name="Kuwahara H."/>
            <person name="Kozuka-Hata H."/>
            <person name="Shin-I T."/>
            <person name="Minakuchi Y."/>
            <person name="Ohishi K."/>
            <person name="Motoyama A."/>
            <person name="Aizu T."/>
            <person name="Enomoto A."/>
            <person name="Kondo K."/>
            <person name="Tanaka S."/>
            <person name="Hara Y."/>
            <person name="Koshikawa S."/>
            <person name="Sagara H."/>
            <person name="Miura T."/>
            <person name="Yokobori S."/>
            <person name="Miyagawa K."/>
            <person name="Suzuki Y."/>
            <person name="Kubo T."/>
            <person name="Oyama M."/>
            <person name="Kohara Y."/>
            <person name="Fujiyama A."/>
            <person name="Arakawa K."/>
            <person name="Katayama T."/>
            <person name="Toyoda A."/>
            <person name="Kunieda T."/>
        </authorList>
    </citation>
    <scope>NUCLEOTIDE SEQUENCE [LARGE SCALE GENOMIC DNA]</scope>
    <source>
        <strain evidence="2 3">YOKOZUNA-1</strain>
    </source>
</reference>
<gene>
    <name evidence="2" type="primary">RvY_11991-1</name>
    <name evidence="2" type="synonym">RvY_11991.1</name>
    <name evidence="2" type="ORF">RvY_11991</name>
</gene>
<evidence type="ECO:0000256" key="1">
    <source>
        <dbReference type="SAM" id="MobiDB-lite"/>
    </source>
</evidence>
<sequence length="152" mass="17190">MNTESTKEDLEMDETERESLDDGDNSPAESETDNDNPDRVRQTGVQLEASKMIIKDVERAVKEKRYIAVEAAPSKRRNVAKFWSYSRKVQDKATGCPLSYISCLRCRQIFKHSRTSCTVVHKRHINTCGQASNQPFITGFAFSTLPNSIRSG</sequence>
<comment type="caution">
    <text evidence="2">The sequence shown here is derived from an EMBL/GenBank/DDBJ whole genome shotgun (WGS) entry which is preliminary data.</text>
</comment>
<proteinExistence type="predicted"/>
<feature type="compositionally biased region" description="Acidic residues" evidence="1">
    <location>
        <begin position="10"/>
        <end position="35"/>
    </location>
</feature>
<dbReference type="AlphaFoldDB" id="A0A1D1VK07"/>